<dbReference type="SUPFAM" id="SSF50129">
    <property type="entry name" value="GroES-like"/>
    <property type="match status" value="1"/>
</dbReference>
<dbReference type="Gene3D" id="3.90.180.10">
    <property type="entry name" value="Medium-chain alcohol dehydrogenases, catalytic domain"/>
    <property type="match status" value="1"/>
</dbReference>
<evidence type="ECO:0000256" key="4">
    <source>
        <dbReference type="ARBA" id="ARBA00022833"/>
    </source>
</evidence>
<dbReference type="InterPro" id="IPR011032">
    <property type="entry name" value="GroES-like_sf"/>
</dbReference>
<dbReference type="GO" id="GO:0051903">
    <property type="term" value="F:S-(hydroxymethyl)glutathione dehydrogenase [NAD(P)+] activity"/>
    <property type="evidence" value="ECO:0007669"/>
    <property type="project" value="TreeGrafter"/>
</dbReference>
<evidence type="ECO:0000256" key="6">
    <source>
        <dbReference type="ARBA" id="ARBA00023027"/>
    </source>
</evidence>
<accession>A0A0R2QF33</accession>
<comment type="similarity">
    <text evidence="2 7">Belongs to the zinc-containing alcohol dehydrogenase family.</text>
</comment>
<comment type="caution">
    <text evidence="9">The sequence shown here is derived from an EMBL/GenBank/DDBJ whole genome shotgun (WGS) entry which is preliminary data.</text>
</comment>
<dbReference type="Pfam" id="PF00107">
    <property type="entry name" value="ADH_zinc_N"/>
    <property type="match status" value="1"/>
</dbReference>
<evidence type="ECO:0000259" key="8">
    <source>
        <dbReference type="SMART" id="SM00829"/>
    </source>
</evidence>
<dbReference type="PANTHER" id="PTHR43880:SF12">
    <property type="entry name" value="ALCOHOL DEHYDROGENASE CLASS-3"/>
    <property type="match status" value="1"/>
</dbReference>
<evidence type="ECO:0000313" key="9">
    <source>
        <dbReference type="EMBL" id="KRO48975.1"/>
    </source>
</evidence>
<evidence type="ECO:0000256" key="2">
    <source>
        <dbReference type="ARBA" id="ARBA00008072"/>
    </source>
</evidence>
<evidence type="ECO:0000256" key="1">
    <source>
        <dbReference type="ARBA" id="ARBA00001947"/>
    </source>
</evidence>
<dbReference type="AlphaFoldDB" id="A0A0R2QF33"/>
<proteinExistence type="inferred from homology"/>
<dbReference type="PROSITE" id="PS00059">
    <property type="entry name" value="ADH_ZINC"/>
    <property type="match status" value="1"/>
</dbReference>
<evidence type="ECO:0000256" key="7">
    <source>
        <dbReference type="RuleBase" id="RU361277"/>
    </source>
</evidence>
<protein>
    <submittedName>
        <fullName evidence="9">Zinc-binding dehydrogenase</fullName>
    </submittedName>
</protein>
<keyword evidence="4 7" id="KW-0862">Zinc</keyword>
<evidence type="ECO:0000256" key="5">
    <source>
        <dbReference type="ARBA" id="ARBA00023002"/>
    </source>
</evidence>
<reference evidence="9 10" key="1">
    <citation type="submission" date="2015-10" db="EMBL/GenBank/DDBJ databases">
        <title>Metagenome-Assembled Genomes uncover a global brackish microbiome.</title>
        <authorList>
            <person name="Hugerth L.W."/>
            <person name="Larsson J."/>
            <person name="Alneberg J."/>
            <person name="Lindh M.V."/>
            <person name="Legrand C."/>
            <person name="Pinhassi J."/>
            <person name="Andersson A.F."/>
        </authorList>
    </citation>
    <scope>NUCLEOTIDE SEQUENCE [LARGE SCALE GENOMIC DNA]</scope>
    <source>
        <strain evidence="9">BACL6 MAG-120924-bin43</strain>
    </source>
</reference>
<keyword evidence="5" id="KW-0560">Oxidoreductase</keyword>
<dbReference type="SUPFAM" id="SSF51735">
    <property type="entry name" value="NAD(P)-binding Rossmann-fold domains"/>
    <property type="match status" value="1"/>
</dbReference>
<dbReference type="InterPro" id="IPR020843">
    <property type="entry name" value="ER"/>
</dbReference>
<gene>
    <name evidence="9" type="ORF">ABR75_02870</name>
</gene>
<sequence>MKAAVCREFGKPLVIEDVQLADAGPGEVRVKVSAVAICHSDITYAEGSWGGTLPAIYGHECAGVVEKVGADVTTVKVGEHVVVTLIRSCGHCHGCSMGNPVTCSTQFPLDAKSPITDAKGNSIVQSMRTGGFAEFVLVHESQCVTVPKNIPMASASLLACGVITGFGAVTNTAKVPAGSHVVVIGTGGVGLNAIQGARVSGARTVIAIDIADNKIAAAKEFGATDGINSKTENVAARVLELTDGRGADYVFVTVGVKSAFDSSYGMLAKSGSVVLVGIPASGVMSEIDPGTMAAYSQNILGSKMGSARIQVDIPNLVGLYNQGRVKLDELVTKTYPIEEINEAIDAVKRGEALRNVIVF</sequence>
<dbReference type="CDD" id="cd08279">
    <property type="entry name" value="Zn_ADH_class_III"/>
    <property type="match status" value="1"/>
</dbReference>
<dbReference type="Pfam" id="PF08240">
    <property type="entry name" value="ADH_N"/>
    <property type="match status" value="1"/>
</dbReference>
<dbReference type="PANTHER" id="PTHR43880">
    <property type="entry name" value="ALCOHOL DEHYDROGENASE"/>
    <property type="match status" value="1"/>
</dbReference>
<keyword evidence="6" id="KW-0520">NAD</keyword>
<keyword evidence="3 7" id="KW-0479">Metal-binding</keyword>
<dbReference type="InterPro" id="IPR013149">
    <property type="entry name" value="ADH-like_C"/>
</dbReference>
<comment type="cofactor">
    <cofactor evidence="1 7">
        <name>Zn(2+)</name>
        <dbReference type="ChEBI" id="CHEBI:29105"/>
    </cofactor>
</comment>
<feature type="domain" description="Enoyl reductase (ER)" evidence="8">
    <location>
        <begin position="10"/>
        <end position="357"/>
    </location>
</feature>
<dbReference type="Gene3D" id="3.40.50.720">
    <property type="entry name" value="NAD(P)-binding Rossmann-like Domain"/>
    <property type="match status" value="1"/>
</dbReference>
<dbReference type="SMART" id="SM00829">
    <property type="entry name" value="PKS_ER"/>
    <property type="match status" value="1"/>
</dbReference>
<dbReference type="GO" id="GO:0046294">
    <property type="term" value="P:formaldehyde catabolic process"/>
    <property type="evidence" value="ECO:0007669"/>
    <property type="project" value="TreeGrafter"/>
</dbReference>
<dbReference type="EMBL" id="LIBJ01000051">
    <property type="protein sequence ID" value="KRO48975.1"/>
    <property type="molecule type" value="Genomic_DNA"/>
</dbReference>
<organism evidence="9 10">
    <name type="scientific">Acidimicrobiia bacterium BACL6 MAG-120924-bin43</name>
    <dbReference type="NCBI Taxonomy" id="1655583"/>
    <lineage>
        <taxon>Bacteria</taxon>
        <taxon>Bacillati</taxon>
        <taxon>Actinomycetota</taxon>
        <taxon>Acidimicrobiia</taxon>
        <taxon>acIV cluster</taxon>
    </lineage>
</organism>
<dbReference type="FunFam" id="3.40.50.720:FF:000003">
    <property type="entry name" value="S-(hydroxymethyl)glutathione dehydrogenase"/>
    <property type="match status" value="1"/>
</dbReference>
<dbReference type="Proteomes" id="UP000051017">
    <property type="component" value="Unassembled WGS sequence"/>
</dbReference>
<dbReference type="GO" id="GO:0005829">
    <property type="term" value="C:cytosol"/>
    <property type="evidence" value="ECO:0007669"/>
    <property type="project" value="TreeGrafter"/>
</dbReference>
<dbReference type="InterPro" id="IPR013154">
    <property type="entry name" value="ADH-like_N"/>
</dbReference>
<dbReference type="GO" id="GO:0008270">
    <property type="term" value="F:zinc ion binding"/>
    <property type="evidence" value="ECO:0007669"/>
    <property type="project" value="InterPro"/>
</dbReference>
<dbReference type="InterPro" id="IPR036291">
    <property type="entry name" value="NAD(P)-bd_dom_sf"/>
</dbReference>
<evidence type="ECO:0000256" key="3">
    <source>
        <dbReference type="ARBA" id="ARBA00022723"/>
    </source>
</evidence>
<dbReference type="InterPro" id="IPR002328">
    <property type="entry name" value="ADH_Zn_CS"/>
</dbReference>
<evidence type="ECO:0000313" key="10">
    <source>
        <dbReference type="Proteomes" id="UP000051017"/>
    </source>
</evidence>
<name>A0A0R2QF33_9ACTN</name>